<dbReference type="AlphaFoldDB" id="A0A0E4G9W6"/>
<evidence type="ECO:0000313" key="3">
    <source>
        <dbReference type="Proteomes" id="UP000045545"/>
    </source>
</evidence>
<dbReference type="RefSeq" id="WP_046495696.1">
    <property type="nucleotide sequence ID" value="NZ_CGIH01000009.1"/>
</dbReference>
<dbReference type="Proteomes" id="UP000045545">
    <property type="component" value="Unassembled WGS sequence"/>
</dbReference>
<organism evidence="2 3">
    <name type="scientific">Syntrophomonas zehnderi OL-4</name>
    <dbReference type="NCBI Taxonomy" id="690567"/>
    <lineage>
        <taxon>Bacteria</taxon>
        <taxon>Bacillati</taxon>
        <taxon>Bacillota</taxon>
        <taxon>Clostridia</taxon>
        <taxon>Eubacteriales</taxon>
        <taxon>Syntrophomonadaceae</taxon>
        <taxon>Syntrophomonas</taxon>
    </lineage>
</organism>
<reference evidence="2 3" key="1">
    <citation type="submission" date="2015-03" db="EMBL/GenBank/DDBJ databases">
        <authorList>
            <person name="Murphy D."/>
        </authorList>
    </citation>
    <scope>NUCLEOTIDE SEQUENCE [LARGE SCALE GENOMIC DNA]</scope>
    <source>
        <strain evidence="2 3">OL-4</strain>
    </source>
</reference>
<dbReference type="EMBL" id="CGIH01000009">
    <property type="protein sequence ID" value="CFX15318.1"/>
    <property type="molecule type" value="Genomic_DNA"/>
</dbReference>
<gene>
    <name evidence="2" type="ORF">626</name>
</gene>
<evidence type="ECO:0000256" key="1">
    <source>
        <dbReference type="SAM" id="Phobius"/>
    </source>
</evidence>
<keyword evidence="1" id="KW-0812">Transmembrane</keyword>
<feature type="transmembrane region" description="Helical" evidence="1">
    <location>
        <begin position="21"/>
        <end position="42"/>
    </location>
</feature>
<evidence type="ECO:0000313" key="2">
    <source>
        <dbReference type="EMBL" id="CFX15318.1"/>
    </source>
</evidence>
<accession>A0A0E4G9W6</accession>
<proteinExistence type="predicted"/>
<name>A0A0E4G9W6_9FIRM</name>
<keyword evidence="3" id="KW-1185">Reference proteome</keyword>
<sequence length="61" mass="6472">MWKKAKRLLSNQKGNTFLENGLWIVLIVFALAVAGGALALVVSGKYSALADSIKAISIPTI</sequence>
<keyword evidence="1" id="KW-0472">Membrane</keyword>
<dbReference type="STRING" id="690567.626"/>
<protein>
    <submittedName>
        <fullName evidence="2">Uncharacterized</fullName>
    </submittedName>
</protein>
<keyword evidence="1" id="KW-1133">Transmembrane helix</keyword>